<keyword evidence="8 17" id="KW-0808">Transferase</keyword>
<keyword evidence="20" id="KW-1185">Reference proteome</keyword>
<feature type="binding site" evidence="17">
    <location>
        <begin position="31"/>
        <end position="38"/>
    </location>
    <ligand>
        <name>ATP</name>
        <dbReference type="ChEBI" id="CHEBI:30616"/>
    </ligand>
</feature>
<keyword evidence="9 17" id="KW-0547">Nucleotide-binding</keyword>
<comment type="similarity">
    <text evidence="17">In the N-terminal section; belongs to the pantothenate synthetase family.</text>
</comment>
<dbReference type="GO" id="GO:0036431">
    <property type="term" value="F:dCMP kinase activity"/>
    <property type="evidence" value="ECO:0007669"/>
    <property type="project" value="InterPro"/>
</dbReference>
<accession>U5QJF6</accession>
<dbReference type="NCBIfam" id="TIGR00018">
    <property type="entry name" value="panC"/>
    <property type="match status" value="1"/>
</dbReference>
<comment type="catalytic activity">
    <reaction evidence="15 17">
        <text>CMP + ATP = CDP + ADP</text>
        <dbReference type="Rhea" id="RHEA:11600"/>
        <dbReference type="ChEBI" id="CHEBI:30616"/>
        <dbReference type="ChEBI" id="CHEBI:58069"/>
        <dbReference type="ChEBI" id="CHEBI:60377"/>
        <dbReference type="ChEBI" id="CHEBI:456216"/>
        <dbReference type="EC" id="2.7.4.25"/>
    </reaction>
</comment>
<evidence type="ECO:0000256" key="13">
    <source>
        <dbReference type="ARBA" id="ARBA00047615"/>
    </source>
</evidence>
<comment type="catalytic activity">
    <reaction evidence="14 17">
        <text>(R)-pantoate + beta-alanine + ATP = (R)-pantothenate + AMP + diphosphate + H(+)</text>
        <dbReference type="Rhea" id="RHEA:10912"/>
        <dbReference type="ChEBI" id="CHEBI:15378"/>
        <dbReference type="ChEBI" id="CHEBI:15980"/>
        <dbReference type="ChEBI" id="CHEBI:29032"/>
        <dbReference type="ChEBI" id="CHEBI:30616"/>
        <dbReference type="ChEBI" id="CHEBI:33019"/>
        <dbReference type="ChEBI" id="CHEBI:57966"/>
        <dbReference type="ChEBI" id="CHEBI:456215"/>
        <dbReference type="EC" id="6.3.2.1"/>
    </reaction>
</comment>
<evidence type="ECO:0000256" key="5">
    <source>
        <dbReference type="ARBA" id="ARBA00022490"/>
    </source>
</evidence>
<keyword evidence="7 17" id="KW-0566">Pantothenate biosynthesis</keyword>
<evidence type="ECO:0000313" key="19">
    <source>
        <dbReference type="EMBL" id="AGY57754.1"/>
    </source>
</evidence>
<dbReference type="GO" id="GO:0015949">
    <property type="term" value="P:nucleobase-containing small molecule interconversion"/>
    <property type="evidence" value="ECO:0007669"/>
    <property type="project" value="TreeGrafter"/>
</dbReference>
<comment type="similarity">
    <text evidence="17">In the C-terminal section; belongs to the cytidylate kinase family. Type 1 subfamily.</text>
</comment>
<evidence type="ECO:0000256" key="9">
    <source>
        <dbReference type="ARBA" id="ARBA00022741"/>
    </source>
</evidence>
<dbReference type="Pfam" id="PF02569">
    <property type="entry name" value="Pantoate_ligase"/>
    <property type="match status" value="1"/>
</dbReference>
<keyword evidence="6 17" id="KW-0436">Ligase</keyword>
<comment type="catalytic activity">
    <reaction evidence="13 17">
        <text>dCMP + ATP = dCDP + ADP</text>
        <dbReference type="Rhea" id="RHEA:25094"/>
        <dbReference type="ChEBI" id="CHEBI:30616"/>
        <dbReference type="ChEBI" id="CHEBI:57566"/>
        <dbReference type="ChEBI" id="CHEBI:58593"/>
        <dbReference type="ChEBI" id="CHEBI:456216"/>
        <dbReference type="EC" id="2.7.4.25"/>
    </reaction>
</comment>
<dbReference type="PATRIC" id="fig|1183438.3.peg.1488"/>
<evidence type="ECO:0000256" key="6">
    <source>
        <dbReference type="ARBA" id="ARBA00022598"/>
    </source>
</evidence>
<dbReference type="GO" id="GO:0004592">
    <property type="term" value="F:pantoate-beta-alanine ligase activity"/>
    <property type="evidence" value="ECO:0007669"/>
    <property type="project" value="UniProtKB-UniRule"/>
</dbReference>
<dbReference type="CDD" id="cd00560">
    <property type="entry name" value="PanC"/>
    <property type="match status" value="1"/>
</dbReference>
<dbReference type="AlphaFoldDB" id="U5QJF6"/>
<dbReference type="Pfam" id="PF02224">
    <property type="entry name" value="Cytidylate_kin"/>
    <property type="match status" value="1"/>
</dbReference>
<dbReference type="GO" id="GO:0005524">
    <property type="term" value="F:ATP binding"/>
    <property type="evidence" value="ECO:0007669"/>
    <property type="project" value="UniProtKB-UniRule"/>
</dbReference>
<dbReference type="PANTHER" id="PTHR21299">
    <property type="entry name" value="CYTIDYLATE KINASE/PANTOATE-BETA-ALANINE LIGASE"/>
    <property type="match status" value="1"/>
</dbReference>
<feature type="region of interest" description="Pantoate--beta-alanine ligase" evidence="17">
    <location>
        <begin position="1"/>
        <end position="279"/>
    </location>
</feature>
<organism evidence="19 20">
    <name type="scientific">Gloeobacter kilaueensis (strain ATCC BAA-2537 / CCAP 1431/1 / ULC 316 / JS1)</name>
    <dbReference type="NCBI Taxonomy" id="1183438"/>
    <lineage>
        <taxon>Bacteria</taxon>
        <taxon>Bacillati</taxon>
        <taxon>Cyanobacteriota</taxon>
        <taxon>Cyanophyceae</taxon>
        <taxon>Gloeobacterales</taxon>
        <taxon>Gloeobacteraceae</taxon>
        <taxon>Gloeobacter</taxon>
    </lineage>
</organism>
<dbReference type="Gene3D" id="3.30.1300.10">
    <property type="entry name" value="Pantoate-beta-alanine ligase, C-terminal domain"/>
    <property type="match status" value="1"/>
</dbReference>
<evidence type="ECO:0000256" key="1">
    <source>
        <dbReference type="ARBA" id="ARBA00004496"/>
    </source>
</evidence>
<feature type="active site" description="Proton donor" evidence="17">
    <location>
        <position position="38"/>
    </location>
</feature>
<evidence type="ECO:0000313" key="20">
    <source>
        <dbReference type="Proteomes" id="UP000017396"/>
    </source>
</evidence>
<comment type="pathway">
    <text evidence="2 17">Cofactor biosynthesis; (R)-pantothenate biosynthesis; (R)-pantothenate from (R)-pantoate and beta-alanine: step 1/1.</text>
</comment>
<evidence type="ECO:0000259" key="18">
    <source>
        <dbReference type="Pfam" id="PF02224"/>
    </source>
</evidence>
<feature type="region of interest" description="Cytidylate kinase" evidence="17">
    <location>
        <begin position="280"/>
        <end position="516"/>
    </location>
</feature>
<keyword evidence="11 17" id="KW-0067">ATP-binding</keyword>
<evidence type="ECO:0000256" key="11">
    <source>
        <dbReference type="ARBA" id="ARBA00022840"/>
    </source>
</evidence>
<feature type="binding site" evidence="17">
    <location>
        <begin position="149"/>
        <end position="152"/>
    </location>
    <ligand>
        <name>ATP</name>
        <dbReference type="ChEBI" id="CHEBI:30616"/>
    </ligand>
</feature>
<dbReference type="Gene3D" id="3.40.50.300">
    <property type="entry name" value="P-loop containing nucleotide triphosphate hydrolases"/>
    <property type="match status" value="1"/>
</dbReference>
<gene>
    <name evidence="19" type="primary">panC</name>
    <name evidence="17" type="synonym">panC/cmk</name>
    <name evidence="19" type="ORF">GKIL_1508</name>
</gene>
<dbReference type="InterPro" id="IPR027417">
    <property type="entry name" value="P-loop_NTPase"/>
</dbReference>
<evidence type="ECO:0000256" key="10">
    <source>
        <dbReference type="ARBA" id="ARBA00022777"/>
    </source>
</evidence>
<proteinExistence type="inferred from homology"/>
<feature type="binding site" evidence="17">
    <location>
        <begin position="186"/>
        <end position="189"/>
    </location>
    <ligand>
        <name>ATP</name>
        <dbReference type="ChEBI" id="CHEBI:30616"/>
    </ligand>
</feature>
<evidence type="ECO:0000256" key="2">
    <source>
        <dbReference type="ARBA" id="ARBA00004990"/>
    </source>
</evidence>
<evidence type="ECO:0000256" key="14">
    <source>
        <dbReference type="ARBA" id="ARBA00048258"/>
    </source>
</evidence>
<dbReference type="CDD" id="cd02020">
    <property type="entry name" value="CMPK"/>
    <property type="match status" value="1"/>
</dbReference>
<dbReference type="NCBIfam" id="TIGR00017">
    <property type="entry name" value="cmk"/>
    <property type="match status" value="1"/>
</dbReference>
<feature type="binding site" evidence="17">
    <location>
        <position position="62"/>
    </location>
    <ligand>
        <name>(R)-pantoate</name>
        <dbReference type="ChEBI" id="CHEBI:15980"/>
    </ligand>
</feature>
<evidence type="ECO:0000256" key="17">
    <source>
        <dbReference type="HAMAP-Rule" id="MF_01349"/>
    </source>
</evidence>
<dbReference type="InterPro" id="IPR003721">
    <property type="entry name" value="Pantoate_ligase"/>
</dbReference>
<evidence type="ECO:0000256" key="16">
    <source>
        <dbReference type="ARBA" id="ARBA00055042"/>
    </source>
</evidence>
<dbReference type="HAMAP" id="MF_01349">
    <property type="entry name" value="PanCY"/>
    <property type="match status" value="1"/>
</dbReference>
<dbReference type="InterPro" id="IPR003136">
    <property type="entry name" value="Cytidylate_kin"/>
</dbReference>
<dbReference type="Gene3D" id="3.40.50.620">
    <property type="entry name" value="HUPs"/>
    <property type="match status" value="1"/>
</dbReference>
<dbReference type="FunFam" id="3.40.50.620:FF:000114">
    <property type="entry name" value="Pantothenate synthetase"/>
    <property type="match status" value="1"/>
</dbReference>
<evidence type="ECO:0000256" key="7">
    <source>
        <dbReference type="ARBA" id="ARBA00022655"/>
    </source>
</evidence>
<dbReference type="HAMAP" id="MF_00238">
    <property type="entry name" value="Cytidyl_kinase_type1"/>
    <property type="match status" value="1"/>
</dbReference>
<dbReference type="eggNOG" id="COG0414">
    <property type="taxonomic scope" value="Bacteria"/>
</dbReference>
<comment type="similarity">
    <text evidence="4">Belongs to the cytidylate kinase family. Type 1 subfamily.</text>
</comment>
<evidence type="ECO:0000256" key="12">
    <source>
        <dbReference type="ARBA" id="ARBA00023268"/>
    </source>
</evidence>
<name>U5QJF6_GLOK1</name>
<dbReference type="eggNOG" id="COG0283">
    <property type="taxonomic scope" value="Bacteria"/>
</dbReference>
<comment type="subcellular location">
    <subcellularLocation>
        <location evidence="1 17">Cytoplasm</location>
    </subcellularLocation>
</comment>
<dbReference type="EC" id="6.3.2.1" evidence="17"/>
<dbReference type="SUPFAM" id="SSF52374">
    <property type="entry name" value="Nucleotidylyl transferase"/>
    <property type="match status" value="1"/>
</dbReference>
<dbReference type="InterPro" id="IPR011994">
    <property type="entry name" value="Cytidylate_kinase_dom"/>
</dbReference>
<evidence type="ECO:0000256" key="3">
    <source>
        <dbReference type="ARBA" id="ARBA00009256"/>
    </source>
</evidence>
<dbReference type="NCBIfam" id="NF010004">
    <property type="entry name" value="PRK13477.1"/>
    <property type="match status" value="1"/>
</dbReference>
<comment type="similarity">
    <text evidence="3">Belongs to the pantothenate synthetase family.</text>
</comment>
<sequence length="516" mass="56270">MKIIRTVAGLEAYRRVRSAVAGLDIGLVMTMGALHAGHRSLIARARRENAALVVSIFVNPRQFGPNEDLARYPRPIDSDLALCRDEGVDVVFVPEAQELYPPGFGTQVLPDPALTSTLCGLSRPGHFQGVATVVAKVINIVQPARTYFGQKDAQQVAVIRSVCRDLNLSSRIVACPIVRDSDGLALSSRNIYLSPAERTTALALPAALHRSLALWSTGERQATVLEAAVRERLASEANLSVEYVAIVDPDGLYPLEQVQGRALVAAAVRVGTTRLIDNVLLGQSEQRSSIIAIDGPAGAGKSTVARRLALRLGFLYIDTGAMYRAVTWKALTLGIDPQDGERLSDLTRRMTIRLAPGYQSAFPTRVWVDGEEVTRQVREEAVSLAVSAVSSHPGVRSELVDQQRRLGKLGGVILDGRDIGTHVFPEADLKIFLTAAVAVRAQRRAEDLRAKGLPVPDRDLLEEQIRSRDEQDSSRAYAPLRKATDAIEVVTDHFSIQQTVERLLALYREKVEGDHP</sequence>
<keyword evidence="5 17" id="KW-0963">Cytoplasm</keyword>
<keyword evidence="10 17" id="KW-0418">Kinase</keyword>
<feature type="domain" description="Cytidylate kinase" evidence="18">
    <location>
        <begin position="291"/>
        <end position="508"/>
    </location>
</feature>
<dbReference type="InterPro" id="IPR014729">
    <property type="entry name" value="Rossmann-like_a/b/a_fold"/>
</dbReference>
<dbReference type="InterPro" id="IPR024894">
    <property type="entry name" value="Pantoate_ligase/cytidylate_kin"/>
</dbReference>
<comment type="function">
    <text evidence="17">Catalyzes the transfer of a phosphate group from ATP to either CMP or dCMP to form CDP or dCDP and ADP, respectively.</text>
</comment>
<dbReference type="InterPro" id="IPR042176">
    <property type="entry name" value="Pantoate_ligase_C"/>
</dbReference>
<dbReference type="GO" id="GO:0015940">
    <property type="term" value="P:pantothenate biosynthetic process"/>
    <property type="evidence" value="ECO:0007669"/>
    <property type="project" value="UniProtKB-UniRule"/>
</dbReference>
<dbReference type="EMBL" id="CP003587">
    <property type="protein sequence ID" value="AGY57754.1"/>
    <property type="molecule type" value="Genomic_DNA"/>
</dbReference>
<comment type="function">
    <text evidence="16 17">Catalyzes the condensation of pantoate with beta-alanine in an ATP-dependent reaction via a pantoyl-adenylate intermediate.</text>
</comment>
<feature type="binding site" evidence="17">
    <location>
        <position position="62"/>
    </location>
    <ligand>
        <name>beta-alanine</name>
        <dbReference type="ChEBI" id="CHEBI:57966"/>
    </ligand>
</feature>
<dbReference type="HAMAP" id="MF_00158">
    <property type="entry name" value="PanC"/>
    <property type="match status" value="1"/>
</dbReference>
<dbReference type="GO" id="GO:0006220">
    <property type="term" value="P:pyrimidine nucleotide metabolic process"/>
    <property type="evidence" value="ECO:0007669"/>
    <property type="project" value="UniProtKB-UniRule"/>
</dbReference>
<dbReference type="Proteomes" id="UP000017396">
    <property type="component" value="Chromosome"/>
</dbReference>
<dbReference type="UniPathway" id="UPA00028">
    <property type="reaction ID" value="UER00005"/>
</dbReference>
<dbReference type="KEGG" id="glj:GKIL_1508"/>
<dbReference type="GO" id="GO:0036430">
    <property type="term" value="F:CMP kinase activity"/>
    <property type="evidence" value="ECO:0007669"/>
    <property type="project" value="RHEA"/>
</dbReference>
<dbReference type="GO" id="GO:0005829">
    <property type="term" value="C:cytosol"/>
    <property type="evidence" value="ECO:0007669"/>
    <property type="project" value="TreeGrafter"/>
</dbReference>
<dbReference type="HOGENOM" id="CLU_037427_0_0_3"/>
<keyword evidence="12 17" id="KW-0511">Multifunctional enzyme</keyword>
<evidence type="ECO:0000256" key="8">
    <source>
        <dbReference type="ARBA" id="ARBA00022679"/>
    </source>
</evidence>
<dbReference type="EC" id="2.7.4.25" evidence="17"/>
<dbReference type="PANTHER" id="PTHR21299:SF2">
    <property type="entry name" value="CYTIDYLATE KINASE"/>
    <property type="match status" value="1"/>
</dbReference>
<dbReference type="SUPFAM" id="SSF52540">
    <property type="entry name" value="P-loop containing nucleoside triphosphate hydrolases"/>
    <property type="match status" value="1"/>
</dbReference>
<evidence type="ECO:0000256" key="4">
    <source>
        <dbReference type="ARBA" id="ARBA00009427"/>
    </source>
</evidence>
<protein>
    <recommendedName>
        <fullName evidence="17">Bifunctional pantoate ligase/cytidylate kinase</fullName>
    </recommendedName>
    <domain>
        <recommendedName>
            <fullName evidence="17">Pantothenate synthetase</fullName>
            <shortName evidence="17">PS</shortName>
            <ecNumber evidence="17">6.3.2.1</ecNumber>
        </recommendedName>
        <alternativeName>
            <fullName evidence="17">Pantoate--beta-alanine ligase</fullName>
        </alternativeName>
        <alternativeName>
            <fullName evidence="17">Pantoate-activating enzyme</fullName>
        </alternativeName>
    </domain>
    <domain>
        <recommendedName>
            <fullName evidence="17">Cytidylate kinase</fullName>
            <shortName evidence="17">CK</shortName>
            <ecNumber evidence="17">2.7.4.25</ecNumber>
        </recommendedName>
        <alternativeName>
            <fullName evidence="17">Cytidine monophosphate kinase</fullName>
            <shortName evidence="17">CMP kinase</shortName>
        </alternativeName>
    </domain>
</protein>
<dbReference type="STRING" id="1183438.GKIL_1508"/>
<reference evidence="19 20" key="1">
    <citation type="journal article" date="2013" name="PLoS ONE">
        <title>Cultivation and Complete Genome Sequencing of Gloeobacter kilaueensis sp. nov., from a Lava Cave in Kilauea Caldera, Hawai'i.</title>
        <authorList>
            <person name="Saw J.H."/>
            <person name="Schatz M."/>
            <person name="Brown M.V."/>
            <person name="Kunkel D.D."/>
            <person name="Foster J.S."/>
            <person name="Shick H."/>
            <person name="Christensen S."/>
            <person name="Hou S."/>
            <person name="Wan X."/>
            <person name="Donachie S.P."/>
        </authorList>
    </citation>
    <scope>NUCLEOTIDE SEQUENCE [LARGE SCALE GENOMIC DNA]</scope>
    <source>
        <strain evidence="20">JS</strain>
    </source>
</reference>
<evidence type="ECO:0000256" key="15">
    <source>
        <dbReference type="ARBA" id="ARBA00048478"/>
    </source>
</evidence>
<feature type="binding site" evidence="17">
    <location>
        <position position="155"/>
    </location>
    <ligand>
        <name>(R)-pantoate</name>
        <dbReference type="ChEBI" id="CHEBI:15980"/>
    </ligand>
</feature>
<feature type="binding site" evidence="17">
    <location>
        <position position="178"/>
    </location>
    <ligand>
        <name>ATP</name>
        <dbReference type="ChEBI" id="CHEBI:30616"/>
    </ligand>
</feature>
<dbReference type="OrthoDB" id="9773087at2"/>